<evidence type="ECO:0000313" key="2">
    <source>
        <dbReference type="Proteomes" id="UP001200145"/>
    </source>
</evidence>
<protein>
    <submittedName>
        <fullName evidence="1">Uncharacterized protein</fullName>
    </submittedName>
</protein>
<proteinExistence type="predicted"/>
<sequence length="154" mass="18221">MNRFHYSKGQVLQLGIIALKRFPELSSELLKELDEYDIPPFDNDLSNIEKYFTVFCDRNLTTDDDIRLKSYSRQRTERIKVFTATMLRIYRPFKITLSGIQVIPGFNSKLSIVIGMKGPNTTKLLKELEVYEKAYDEFRYEVDYTEHYLKLAKE</sequence>
<evidence type="ECO:0000313" key="1">
    <source>
        <dbReference type="EMBL" id="MCF1713034.1"/>
    </source>
</evidence>
<accession>A0ABS9BDY1</accession>
<dbReference type="Proteomes" id="UP001200145">
    <property type="component" value="Unassembled WGS sequence"/>
</dbReference>
<organism evidence="1 2">
    <name type="scientific">Flavihumibacter fluminis</name>
    <dbReference type="NCBI Taxonomy" id="2909236"/>
    <lineage>
        <taxon>Bacteria</taxon>
        <taxon>Pseudomonadati</taxon>
        <taxon>Bacteroidota</taxon>
        <taxon>Chitinophagia</taxon>
        <taxon>Chitinophagales</taxon>
        <taxon>Chitinophagaceae</taxon>
        <taxon>Flavihumibacter</taxon>
    </lineage>
</organism>
<name>A0ABS9BDY1_9BACT</name>
<dbReference type="RefSeq" id="WP_234863452.1">
    <property type="nucleotide sequence ID" value="NZ_JAKEVY010000001.1"/>
</dbReference>
<dbReference type="EMBL" id="JAKEVY010000001">
    <property type="protein sequence ID" value="MCF1713034.1"/>
    <property type="molecule type" value="Genomic_DNA"/>
</dbReference>
<reference evidence="1 2" key="1">
    <citation type="submission" date="2022-01" db="EMBL/GenBank/DDBJ databases">
        <title>Flavihumibacter sp. nov., isolated from sediment of a river.</title>
        <authorList>
            <person name="Liu H."/>
        </authorList>
    </citation>
    <scope>NUCLEOTIDE SEQUENCE [LARGE SCALE GENOMIC DNA]</scope>
    <source>
        <strain evidence="1 2">RY-1</strain>
    </source>
</reference>
<keyword evidence="2" id="KW-1185">Reference proteome</keyword>
<gene>
    <name evidence="1" type="ORF">L0U88_00140</name>
</gene>
<comment type="caution">
    <text evidence="1">The sequence shown here is derived from an EMBL/GenBank/DDBJ whole genome shotgun (WGS) entry which is preliminary data.</text>
</comment>